<feature type="domain" description="HNH nuclease" evidence="2">
    <location>
        <begin position="495"/>
        <end position="546"/>
    </location>
</feature>
<dbReference type="Proteomes" id="UP001500945">
    <property type="component" value="Unassembled WGS sequence"/>
</dbReference>
<dbReference type="RefSeq" id="WP_345203277.1">
    <property type="nucleotide sequence ID" value="NZ_BAABGM010000007.1"/>
</dbReference>
<feature type="region of interest" description="Disordered" evidence="1">
    <location>
        <begin position="326"/>
        <end position="427"/>
    </location>
</feature>
<name>A0ABP8K7C2_9MICO</name>
<dbReference type="EMBL" id="BAABGM010000007">
    <property type="protein sequence ID" value="GAA4401503.1"/>
    <property type="molecule type" value="Genomic_DNA"/>
</dbReference>
<gene>
    <name evidence="3" type="ORF">GCM10023168_11170</name>
</gene>
<feature type="compositionally biased region" description="Basic and acidic residues" evidence="1">
    <location>
        <begin position="357"/>
        <end position="377"/>
    </location>
</feature>
<evidence type="ECO:0000313" key="3">
    <source>
        <dbReference type="EMBL" id="GAA4401503.1"/>
    </source>
</evidence>
<dbReference type="SMART" id="SM00507">
    <property type="entry name" value="HNHc"/>
    <property type="match status" value="1"/>
</dbReference>
<organism evidence="3 4">
    <name type="scientific">Fodinibacter luteus</name>
    <dbReference type="NCBI Taxonomy" id="552064"/>
    <lineage>
        <taxon>Bacteria</taxon>
        <taxon>Bacillati</taxon>
        <taxon>Actinomycetota</taxon>
        <taxon>Actinomycetes</taxon>
        <taxon>Micrococcales</taxon>
        <taxon>Intrasporangiaceae</taxon>
        <taxon>Fodinibacter (ex Wang et al. 2009)</taxon>
    </lineage>
</organism>
<comment type="caution">
    <text evidence="3">The sequence shown here is derived from an EMBL/GenBank/DDBJ whole genome shotgun (WGS) entry which is preliminary data.</text>
</comment>
<dbReference type="InterPro" id="IPR003870">
    <property type="entry name" value="DUF222"/>
</dbReference>
<evidence type="ECO:0000256" key="1">
    <source>
        <dbReference type="SAM" id="MobiDB-lite"/>
    </source>
</evidence>
<feature type="compositionally biased region" description="Basic residues" evidence="1">
    <location>
        <begin position="656"/>
        <end position="666"/>
    </location>
</feature>
<evidence type="ECO:0000259" key="2">
    <source>
        <dbReference type="SMART" id="SM00507"/>
    </source>
</evidence>
<feature type="region of interest" description="Disordered" evidence="1">
    <location>
        <begin position="650"/>
        <end position="675"/>
    </location>
</feature>
<feature type="compositionally biased region" description="Basic and acidic residues" evidence="1">
    <location>
        <begin position="384"/>
        <end position="399"/>
    </location>
</feature>
<dbReference type="Gene3D" id="1.10.30.50">
    <property type="match status" value="1"/>
</dbReference>
<dbReference type="CDD" id="cd00085">
    <property type="entry name" value="HNHc"/>
    <property type="match status" value="1"/>
</dbReference>
<accession>A0ABP8K7C2</accession>
<dbReference type="InterPro" id="IPR003615">
    <property type="entry name" value="HNH_nuc"/>
</dbReference>
<reference evidence="4" key="1">
    <citation type="journal article" date="2019" name="Int. J. Syst. Evol. Microbiol.">
        <title>The Global Catalogue of Microorganisms (GCM) 10K type strain sequencing project: providing services to taxonomists for standard genome sequencing and annotation.</title>
        <authorList>
            <consortium name="The Broad Institute Genomics Platform"/>
            <consortium name="The Broad Institute Genome Sequencing Center for Infectious Disease"/>
            <person name="Wu L."/>
            <person name="Ma J."/>
        </authorList>
    </citation>
    <scope>NUCLEOTIDE SEQUENCE [LARGE SCALE GENOMIC DNA]</scope>
    <source>
        <strain evidence="4">JCM 17809</strain>
    </source>
</reference>
<keyword evidence="4" id="KW-1185">Reference proteome</keyword>
<protein>
    <recommendedName>
        <fullName evidence="2">HNH nuclease domain-containing protein</fullName>
    </recommendedName>
</protein>
<proteinExistence type="predicted"/>
<evidence type="ECO:0000313" key="4">
    <source>
        <dbReference type="Proteomes" id="UP001500945"/>
    </source>
</evidence>
<dbReference type="Pfam" id="PF02720">
    <property type="entry name" value="DUF222"/>
    <property type="match status" value="1"/>
</dbReference>
<sequence length="675" mass="70222">MELADGAGGRWGVGGSCAADGPALADGPEGVGRPGVAPAAELPGVAGKAAPVLPSGLPAEATAWLADVHARAASPASGLPSAEWVGLVAQCQAVVNSLTAAQDAALARLACIEVELAEDGTLVERAHPLGHQALDAPDLAAPALAATHQHAARRMGSAVRWAADGPSGSSSSTGLAGLHEAMRAGRLDGYRAGVVADELDLAPPQVAAAVVEALQEYFERETGGDLRRRVRQVLARICPDLLVERARRARARSGLRRWVDEPGLDRWDGTFPSEEAAGAWAAIDALAQQYVADGVCQGIERARAKALTDLVTGNATVEAVLSLTTPADLPTDEPAAQPRGAGAPTGSGDEPDLGTAGERETGGASERETGGASERETGGASEPAAERETLDDLDAEPHSDVPGPEPMPARNPRSPEGGSAEGGRSISDDDLVEVQGSRPFEPLLVPRGWLRGLGRAAPGAASPPWVIPFVCHPVTGALTDPEDTLATGGYRPSARLAAFVRARDGRCRFPGCSVAARFCDLDHVRPWPLGPTAARNLMAVCRRHHRIKQRPGWRVRLRPDAVATWTDPTGRVRSTNALNRLTPVVLPATPVGATDPAPAPCCPGDDWQPQGALDLVLEHAVATAHPPLPPCATAVRVDLALRTIRVDVGSGSGCRSRTRRPGRTQRRNPDDDPPF</sequence>